<dbReference type="GO" id="GO:0030145">
    <property type="term" value="F:manganese ion binding"/>
    <property type="evidence" value="ECO:0007669"/>
    <property type="project" value="TreeGrafter"/>
</dbReference>
<evidence type="ECO:0000256" key="1">
    <source>
        <dbReference type="ARBA" id="ARBA00005094"/>
    </source>
</evidence>
<accession>A0A6J4PQK0</accession>
<dbReference type="InterPro" id="IPR036169">
    <property type="entry name" value="DXPR_C_sf"/>
</dbReference>
<evidence type="ECO:0000256" key="4">
    <source>
        <dbReference type="ARBA" id="ARBA00022857"/>
    </source>
</evidence>
<evidence type="ECO:0000256" key="2">
    <source>
        <dbReference type="ARBA" id="ARBA00006825"/>
    </source>
</evidence>
<feature type="binding site" evidence="9">
    <location>
        <position position="152"/>
    </location>
    <ligand>
        <name>1-deoxy-D-xylulose 5-phosphate</name>
        <dbReference type="ChEBI" id="CHEBI:57792"/>
    </ligand>
</feature>
<evidence type="ECO:0000313" key="13">
    <source>
        <dbReference type="EMBL" id="CAA9419180.1"/>
    </source>
</evidence>
<comment type="pathway">
    <text evidence="1 9">Isoprenoid biosynthesis; isopentenyl diphosphate biosynthesis via DXP pathway; isopentenyl diphosphate from 1-deoxy-D-xylulose 5-phosphate: step 1/6.</text>
</comment>
<feature type="binding site" evidence="9">
    <location>
        <position position="177"/>
    </location>
    <ligand>
        <name>1-deoxy-D-xylulose 5-phosphate</name>
        <dbReference type="ChEBI" id="CHEBI:57792"/>
    </ligand>
</feature>
<dbReference type="SUPFAM" id="SSF55347">
    <property type="entry name" value="Glyceraldehyde-3-phosphate dehydrogenase-like, C-terminal domain"/>
    <property type="match status" value="1"/>
</dbReference>
<dbReference type="GO" id="GO:0030604">
    <property type="term" value="F:1-deoxy-D-xylulose-5-phosphate reductoisomerase activity"/>
    <property type="evidence" value="ECO:0007669"/>
    <property type="project" value="UniProtKB-UniRule"/>
</dbReference>
<evidence type="ECO:0000256" key="8">
    <source>
        <dbReference type="ARBA" id="ARBA00048543"/>
    </source>
</evidence>
<keyword evidence="6 9" id="KW-0464">Manganese</keyword>
<dbReference type="InterPro" id="IPR036291">
    <property type="entry name" value="NAD(P)-bd_dom_sf"/>
</dbReference>
<feature type="binding site" evidence="9">
    <location>
        <position position="36"/>
    </location>
    <ligand>
        <name>NADPH</name>
        <dbReference type="ChEBI" id="CHEBI:57783"/>
    </ligand>
</feature>
<dbReference type="GO" id="GO:0051484">
    <property type="term" value="P:isopentenyl diphosphate biosynthetic process, methylerythritol 4-phosphate pathway involved in terpenoid biosynthetic process"/>
    <property type="evidence" value="ECO:0007669"/>
    <property type="project" value="UniProtKB-ARBA"/>
</dbReference>
<evidence type="ECO:0000259" key="11">
    <source>
        <dbReference type="Pfam" id="PF08436"/>
    </source>
</evidence>
<keyword evidence="3 9" id="KW-0479">Metal-binding</keyword>
<evidence type="ECO:0000256" key="7">
    <source>
        <dbReference type="ARBA" id="ARBA00023229"/>
    </source>
</evidence>
<dbReference type="HAMAP" id="MF_00183">
    <property type="entry name" value="DXP_reductoisom"/>
    <property type="match status" value="1"/>
</dbReference>
<dbReference type="Pfam" id="PF13288">
    <property type="entry name" value="DXPR_C"/>
    <property type="match status" value="1"/>
</dbReference>
<feature type="binding site" evidence="9">
    <location>
        <position position="37"/>
    </location>
    <ligand>
        <name>NADPH</name>
        <dbReference type="ChEBI" id="CHEBI:57783"/>
    </ligand>
</feature>
<dbReference type="AlphaFoldDB" id="A0A6J4PQK0"/>
<evidence type="ECO:0000256" key="6">
    <source>
        <dbReference type="ARBA" id="ARBA00023211"/>
    </source>
</evidence>
<feature type="binding site" evidence="9">
    <location>
        <position position="200"/>
    </location>
    <ligand>
        <name>1-deoxy-D-xylulose 5-phosphate</name>
        <dbReference type="ChEBI" id="CHEBI:57792"/>
    </ligand>
</feature>
<dbReference type="GO" id="GO:0016853">
    <property type="term" value="F:isomerase activity"/>
    <property type="evidence" value="ECO:0007669"/>
    <property type="project" value="UniProtKB-KW"/>
</dbReference>
<feature type="binding site" evidence="9">
    <location>
        <position position="13"/>
    </location>
    <ligand>
        <name>NADPH</name>
        <dbReference type="ChEBI" id="CHEBI:57783"/>
    </ligand>
</feature>
<gene>
    <name evidence="9" type="primary">dxr</name>
    <name evidence="13" type="ORF">AVDCRST_MAG74-2844</name>
</gene>
<dbReference type="PANTHER" id="PTHR30525">
    <property type="entry name" value="1-DEOXY-D-XYLULOSE 5-PHOSPHATE REDUCTOISOMERASE"/>
    <property type="match status" value="1"/>
</dbReference>
<keyword evidence="7 9" id="KW-0414">Isoprene biosynthesis</keyword>
<dbReference type="Pfam" id="PF02670">
    <property type="entry name" value="DXP_reductoisom"/>
    <property type="match status" value="1"/>
</dbReference>
<feature type="binding site" evidence="9">
    <location>
        <position position="153"/>
    </location>
    <ligand>
        <name>Mn(2+)</name>
        <dbReference type="ChEBI" id="CHEBI:29035"/>
    </ligand>
</feature>
<organism evidence="13">
    <name type="scientific">uncultured Pyrinomonadaceae bacterium</name>
    <dbReference type="NCBI Taxonomy" id="2283094"/>
    <lineage>
        <taxon>Bacteria</taxon>
        <taxon>Pseudomonadati</taxon>
        <taxon>Acidobacteriota</taxon>
        <taxon>Blastocatellia</taxon>
        <taxon>Blastocatellales</taxon>
        <taxon>Pyrinomonadaceae</taxon>
        <taxon>environmental samples</taxon>
    </lineage>
</organism>
<feature type="binding site" evidence="9">
    <location>
        <position position="218"/>
    </location>
    <ligand>
        <name>1-deoxy-D-xylulose 5-phosphate</name>
        <dbReference type="ChEBI" id="CHEBI:57792"/>
    </ligand>
</feature>
<feature type="binding site" evidence="9">
    <location>
        <position position="213"/>
    </location>
    <ligand>
        <name>1-deoxy-D-xylulose 5-phosphate</name>
        <dbReference type="ChEBI" id="CHEBI:57792"/>
    </ligand>
</feature>
<comment type="similarity">
    <text evidence="2 9">Belongs to the DXR family.</text>
</comment>
<name>A0A6J4PQK0_9BACT</name>
<dbReference type="NCBIfam" id="TIGR00243">
    <property type="entry name" value="Dxr"/>
    <property type="match status" value="1"/>
</dbReference>
<sequence length="391" mass="42570">MKAISILGSTGSIGCNTLKVVEHLAGEFRVVALGAGKNMEKLAEQIRQFQPELVAVESDECAEDLQRRISKSKTRNPKIVVGETGLVEVATHEAAQTVVSATVGAVGFVPTLRALEAGKRVALANKETLVMAGELMTKAARENGAEILPVDSEHNAIHQCLRGESSGEVRRLILTASGGPFRTKSRREIENATRAEALNHPTWQMGDKVTIDSATLMNKGLEVIEARWLFGFSADEIGVLVHPQSIVHSMVEMVDGSIIAQMGATDMRHAIQYALTFPRRQLNCLPPLDFSKLAQLTFEEPDTEKFPCLALAYRALKIGGTMPATLNAANEIAVGAFLDDKIRLSDVPKITESVMNEHETKPVANLETVLKCDEQARRAALQKLEEYTFSS</sequence>
<feature type="binding site" evidence="9">
    <location>
        <position position="222"/>
    </location>
    <ligand>
        <name>1-deoxy-D-xylulose 5-phosphate</name>
        <dbReference type="ChEBI" id="CHEBI:57792"/>
    </ligand>
</feature>
<feature type="binding site" evidence="9">
    <location>
        <position position="219"/>
    </location>
    <ligand>
        <name>1-deoxy-D-xylulose 5-phosphate</name>
        <dbReference type="ChEBI" id="CHEBI:57792"/>
    </ligand>
</feature>
<dbReference type="EMBL" id="CADCUR010000258">
    <property type="protein sequence ID" value="CAA9419180.1"/>
    <property type="molecule type" value="Genomic_DNA"/>
</dbReference>
<feature type="binding site" evidence="9">
    <location>
        <position position="125"/>
    </location>
    <ligand>
        <name>NADPH</name>
        <dbReference type="ChEBI" id="CHEBI:57783"/>
    </ligand>
</feature>
<feature type="binding site" evidence="9">
    <location>
        <position position="12"/>
    </location>
    <ligand>
        <name>NADPH</name>
        <dbReference type="ChEBI" id="CHEBI:57783"/>
    </ligand>
</feature>
<evidence type="ECO:0000256" key="3">
    <source>
        <dbReference type="ARBA" id="ARBA00022723"/>
    </source>
</evidence>
<dbReference type="UniPathway" id="UPA00056">
    <property type="reaction ID" value="UER00092"/>
</dbReference>
<feature type="binding site" evidence="9">
    <location>
        <position position="126"/>
    </location>
    <ligand>
        <name>1-deoxy-D-xylulose 5-phosphate</name>
        <dbReference type="ChEBI" id="CHEBI:57792"/>
    </ligand>
</feature>
<evidence type="ECO:0000259" key="10">
    <source>
        <dbReference type="Pfam" id="PF02670"/>
    </source>
</evidence>
<keyword evidence="9" id="KW-0460">Magnesium</keyword>
<feature type="domain" description="DXP reductoisomerase C-terminal" evidence="12">
    <location>
        <begin position="262"/>
        <end position="378"/>
    </location>
</feature>
<dbReference type="InterPro" id="IPR003821">
    <property type="entry name" value="DXP_reductoisomerase"/>
</dbReference>
<dbReference type="GO" id="GO:0070402">
    <property type="term" value="F:NADPH binding"/>
    <property type="evidence" value="ECO:0007669"/>
    <property type="project" value="InterPro"/>
</dbReference>
<keyword evidence="5 9" id="KW-0560">Oxidoreductase</keyword>
<dbReference type="SUPFAM" id="SSF51735">
    <property type="entry name" value="NAD(P)-binding Rossmann-fold domains"/>
    <property type="match status" value="1"/>
</dbReference>
<proteinExistence type="inferred from homology"/>
<evidence type="ECO:0000256" key="9">
    <source>
        <dbReference type="HAMAP-Rule" id="MF_00183"/>
    </source>
</evidence>
<dbReference type="EC" id="1.1.1.267" evidence="9"/>
<dbReference type="NCBIfam" id="NF009114">
    <property type="entry name" value="PRK12464.1"/>
    <property type="match status" value="1"/>
</dbReference>
<dbReference type="PIRSF" id="PIRSF006205">
    <property type="entry name" value="Dxp_reductismrs"/>
    <property type="match status" value="1"/>
</dbReference>
<dbReference type="InterPro" id="IPR013512">
    <property type="entry name" value="DXP_reductoisomerase_N"/>
</dbReference>
<dbReference type="FunFam" id="3.40.50.720:FF:000045">
    <property type="entry name" value="1-deoxy-D-xylulose 5-phosphate reductoisomerase"/>
    <property type="match status" value="1"/>
</dbReference>
<feature type="binding site" evidence="9">
    <location>
        <position position="11"/>
    </location>
    <ligand>
        <name>NADPH</name>
        <dbReference type="ChEBI" id="CHEBI:57783"/>
    </ligand>
</feature>
<evidence type="ECO:0000256" key="5">
    <source>
        <dbReference type="ARBA" id="ARBA00023002"/>
    </source>
</evidence>
<dbReference type="InterPro" id="IPR013644">
    <property type="entry name" value="DXP_reductoisomerase_C"/>
</dbReference>
<keyword evidence="4 9" id="KW-0521">NADP</keyword>
<evidence type="ECO:0000259" key="12">
    <source>
        <dbReference type="Pfam" id="PF13288"/>
    </source>
</evidence>
<dbReference type="PANTHER" id="PTHR30525:SF0">
    <property type="entry name" value="1-DEOXY-D-XYLULOSE 5-PHOSPHATE REDUCTOISOMERASE, CHLOROPLASTIC"/>
    <property type="match status" value="1"/>
</dbReference>
<comment type="function">
    <text evidence="9">Catalyzes the NADPH-dependent rearrangement and reduction of 1-deoxy-D-xylulose-5-phosphate (DXP) to 2-C-methyl-D-erythritol 4-phosphate (MEP).</text>
</comment>
<feature type="binding site" evidence="9">
    <location>
        <position position="153"/>
    </location>
    <ligand>
        <name>1-deoxy-D-xylulose 5-phosphate</name>
        <dbReference type="ChEBI" id="CHEBI:57792"/>
    </ligand>
</feature>
<dbReference type="SUPFAM" id="SSF69055">
    <property type="entry name" value="1-deoxy-D-xylulose-5-phosphate reductoisomerase, C-terminal domain"/>
    <property type="match status" value="1"/>
</dbReference>
<feature type="binding site" evidence="9">
    <location>
        <position position="151"/>
    </location>
    <ligand>
        <name>Mn(2+)</name>
        <dbReference type="ChEBI" id="CHEBI:29035"/>
    </ligand>
</feature>
<dbReference type="Gene3D" id="1.10.1740.10">
    <property type="match status" value="1"/>
</dbReference>
<comment type="catalytic activity">
    <reaction evidence="8">
        <text>2-C-methyl-D-erythritol 4-phosphate + NADP(+) = 1-deoxy-D-xylulose 5-phosphate + NADPH + H(+)</text>
        <dbReference type="Rhea" id="RHEA:13717"/>
        <dbReference type="ChEBI" id="CHEBI:15378"/>
        <dbReference type="ChEBI" id="CHEBI:57783"/>
        <dbReference type="ChEBI" id="CHEBI:57792"/>
        <dbReference type="ChEBI" id="CHEBI:58262"/>
        <dbReference type="ChEBI" id="CHEBI:58349"/>
        <dbReference type="EC" id="1.1.1.267"/>
    </reaction>
    <physiologicalReaction direction="right-to-left" evidence="8">
        <dbReference type="Rhea" id="RHEA:13719"/>
    </physiologicalReaction>
</comment>
<feature type="binding site" evidence="9">
    <location>
        <position position="222"/>
    </location>
    <ligand>
        <name>Mn(2+)</name>
        <dbReference type="ChEBI" id="CHEBI:29035"/>
    </ligand>
</feature>
<dbReference type="PROSITE" id="PS51257">
    <property type="entry name" value="PROKAR_LIPOPROTEIN"/>
    <property type="match status" value="1"/>
</dbReference>
<dbReference type="InterPro" id="IPR026877">
    <property type="entry name" value="DXPR_C"/>
</dbReference>
<keyword evidence="13" id="KW-0413">Isomerase</keyword>
<reference evidence="13" key="1">
    <citation type="submission" date="2020-02" db="EMBL/GenBank/DDBJ databases">
        <authorList>
            <person name="Meier V. D."/>
        </authorList>
    </citation>
    <scope>NUCLEOTIDE SEQUENCE</scope>
    <source>
        <strain evidence="13">AVDCRST_MAG74</strain>
    </source>
</reference>
<feature type="binding site" evidence="9">
    <location>
        <position position="206"/>
    </location>
    <ligand>
        <name>NADPH</name>
        <dbReference type="ChEBI" id="CHEBI:57783"/>
    </ligand>
</feature>
<comment type="cofactor">
    <cofactor evidence="9">
        <name>Mg(2+)</name>
        <dbReference type="ChEBI" id="CHEBI:18420"/>
    </cofactor>
    <cofactor evidence="9">
        <name>Mn(2+)</name>
        <dbReference type="ChEBI" id="CHEBI:29035"/>
    </cofactor>
</comment>
<feature type="domain" description="1-deoxy-D-xylulose 5-phosphate reductoisomerase N-terminal" evidence="10">
    <location>
        <begin position="4"/>
        <end position="133"/>
    </location>
</feature>
<feature type="binding site" evidence="9">
    <location>
        <position position="10"/>
    </location>
    <ligand>
        <name>NADPH</name>
        <dbReference type="ChEBI" id="CHEBI:57783"/>
    </ligand>
</feature>
<protein>
    <recommendedName>
        <fullName evidence="9">1-deoxy-D-xylulose 5-phosphate reductoisomerase</fullName>
        <shortName evidence="9">DXP reductoisomerase</shortName>
        <ecNumber evidence="9">1.1.1.267</ecNumber>
    </recommendedName>
    <alternativeName>
        <fullName evidence="9">1-deoxyxylulose-5-phosphate reductoisomerase</fullName>
    </alternativeName>
    <alternativeName>
        <fullName evidence="9">2-C-methyl-D-erythritol 4-phosphate synthase</fullName>
    </alternativeName>
</protein>
<dbReference type="Pfam" id="PF08436">
    <property type="entry name" value="DXP_redisom_C"/>
    <property type="match status" value="1"/>
</dbReference>
<dbReference type="Gene3D" id="3.40.50.720">
    <property type="entry name" value="NAD(P)-binding Rossmann-like Domain"/>
    <property type="match status" value="1"/>
</dbReference>
<feature type="domain" description="1-deoxy-D-xylulose 5-phosphate reductoisomerase C-terminal" evidence="11">
    <location>
        <begin position="147"/>
        <end position="230"/>
    </location>
</feature>
<feature type="binding site" evidence="9">
    <location>
        <position position="127"/>
    </location>
    <ligand>
        <name>NADPH</name>
        <dbReference type="ChEBI" id="CHEBI:57783"/>
    </ligand>
</feature>
<feature type="binding site" evidence="9">
    <location>
        <position position="38"/>
    </location>
    <ligand>
        <name>NADPH</name>
        <dbReference type="ChEBI" id="CHEBI:57783"/>
    </ligand>
</feature>